<evidence type="ECO:0000313" key="2">
    <source>
        <dbReference type="Proteomes" id="UP000053937"/>
    </source>
</evidence>
<sequence>MIFSHRSFRHEGASLYSGYHRQKHRPYVFSGRPKTSFASEGITVSLRFGRERPVDAIFLAGEKPWFQACFLSHEMIRFIFPPRFFFDV</sequence>
<dbReference type="AlphaFoldDB" id="A0A101JU72"/>
<accession>A0A101JU72</accession>
<name>A0A101JU72_CHLLI</name>
<proteinExistence type="predicted"/>
<evidence type="ECO:0000313" key="1">
    <source>
        <dbReference type="EMBL" id="KUL32793.1"/>
    </source>
</evidence>
<dbReference type="Proteomes" id="UP000053937">
    <property type="component" value="Unassembled WGS sequence"/>
</dbReference>
<dbReference type="EMBL" id="LMBR01000015">
    <property type="protein sequence ID" value="KUL32793.1"/>
    <property type="molecule type" value="Genomic_DNA"/>
</dbReference>
<protein>
    <submittedName>
        <fullName evidence="1">Uncharacterized protein</fullName>
    </submittedName>
</protein>
<organism evidence="1 2">
    <name type="scientific">Chlorobium limicola</name>
    <dbReference type="NCBI Taxonomy" id="1092"/>
    <lineage>
        <taxon>Bacteria</taxon>
        <taxon>Pseudomonadati</taxon>
        <taxon>Chlorobiota</taxon>
        <taxon>Chlorobiia</taxon>
        <taxon>Chlorobiales</taxon>
        <taxon>Chlorobiaceae</taxon>
        <taxon>Chlorobium/Pelodictyon group</taxon>
        <taxon>Chlorobium</taxon>
    </lineage>
</organism>
<reference evidence="1 2" key="1">
    <citation type="submission" date="2015-10" db="EMBL/GenBank/DDBJ databases">
        <title>Draft Genome Sequence of Chlorobium limicola strain Frasassi Growing under Artificial Lighting in the Frasassi Cave System.</title>
        <authorList>
            <person name="Mansor M."/>
            <person name="Macalady J."/>
        </authorList>
    </citation>
    <scope>NUCLEOTIDE SEQUENCE [LARGE SCALE GENOMIC DNA]</scope>
    <source>
        <strain evidence="1 2">Frasassi</strain>
    </source>
</reference>
<gene>
    <name evidence="1" type="ORF">ASB62_01300</name>
</gene>
<keyword evidence="2" id="KW-1185">Reference proteome</keyword>
<comment type="caution">
    <text evidence="1">The sequence shown here is derived from an EMBL/GenBank/DDBJ whole genome shotgun (WGS) entry which is preliminary data.</text>
</comment>